<reference evidence="2" key="1">
    <citation type="journal article" date="2020" name="Stud. Mycol.">
        <title>101 Dothideomycetes genomes: a test case for predicting lifestyles and emergence of pathogens.</title>
        <authorList>
            <person name="Haridas S."/>
            <person name="Albert R."/>
            <person name="Binder M."/>
            <person name="Bloem J."/>
            <person name="Labutti K."/>
            <person name="Salamov A."/>
            <person name="Andreopoulos B."/>
            <person name="Baker S."/>
            <person name="Barry K."/>
            <person name="Bills G."/>
            <person name="Bluhm B."/>
            <person name="Cannon C."/>
            <person name="Castanera R."/>
            <person name="Culley D."/>
            <person name="Daum C."/>
            <person name="Ezra D."/>
            <person name="Gonzalez J."/>
            <person name="Henrissat B."/>
            <person name="Kuo A."/>
            <person name="Liang C."/>
            <person name="Lipzen A."/>
            <person name="Lutzoni F."/>
            <person name="Magnuson J."/>
            <person name="Mondo S."/>
            <person name="Nolan M."/>
            <person name="Ohm R."/>
            <person name="Pangilinan J."/>
            <person name="Park H.-J."/>
            <person name="Ramirez L."/>
            <person name="Alfaro M."/>
            <person name="Sun H."/>
            <person name="Tritt A."/>
            <person name="Yoshinaga Y."/>
            <person name="Zwiers L.-H."/>
            <person name="Turgeon B."/>
            <person name="Goodwin S."/>
            <person name="Spatafora J."/>
            <person name="Crous P."/>
            <person name="Grigoriev I."/>
        </authorList>
    </citation>
    <scope>NUCLEOTIDE SEQUENCE</scope>
    <source>
        <strain evidence="2">CBS 675.92</strain>
    </source>
</reference>
<proteinExistence type="predicted"/>
<dbReference type="EMBL" id="ML977019">
    <property type="protein sequence ID" value="KAF1951157.1"/>
    <property type="molecule type" value="Genomic_DNA"/>
</dbReference>
<sequence>MLPTEHCPSGIRGQFHMPNCWNGKDVQPPTDSRKHITYMTGAVRAGSCPPDVPHRLPRLFYEVNYNTQRFLRVAEYLAAPFRLRPGRCHGVQFPWDFVNGW</sequence>
<accession>A0A6A5TQE0</accession>
<dbReference type="PANTHER" id="PTHR43662:SF3">
    <property type="entry name" value="DOMAIN PROTEIN, PUTATIVE (AFU_ORTHOLOGUE AFUA_6G11970)-RELATED"/>
    <property type="match status" value="1"/>
</dbReference>
<evidence type="ECO:0000259" key="1">
    <source>
        <dbReference type="Pfam" id="PF09362"/>
    </source>
</evidence>
<dbReference type="OrthoDB" id="74764at2759"/>
<dbReference type="PANTHER" id="PTHR43662">
    <property type="match status" value="1"/>
</dbReference>
<organism evidence="2 3">
    <name type="scientific">Byssothecium circinans</name>
    <dbReference type="NCBI Taxonomy" id="147558"/>
    <lineage>
        <taxon>Eukaryota</taxon>
        <taxon>Fungi</taxon>
        <taxon>Dikarya</taxon>
        <taxon>Ascomycota</taxon>
        <taxon>Pezizomycotina</taxon>
        <taxon>Dothideomycetes</taxon>
        <taxon>Pleosporomycetidae</taxon>
        <taxon>Pleosporales</taxon>
        <taxon>Massarineae</taxon>
        <taxon>Massarinaceae</taxon>
        <taxon>Byssothecium</taxon>
    </lineage>
</organism>
<dbReference type="InterPro" id="IPR018535">
    <property type="entry name" value="DUF1996"/>
</dbReference>
<name>A0A6A5TQE0_9PLEO</name>
<dbReference type="Proteomes" id="UP000800035">
    <property type="component" value="Unassembled WGS sequence"/>
</dbReference>
<feature type="domain" description="DUF1996" evidence="1">
    <location>
        <begin position="2"/>
        <end position="101"/>
    </location>
</feature>
<gene>
    <name evidence="2" type="ORF">CC80DRAFT_425280</name>
</gene>
<keyword evidence="3" id="KW-1185">Reference proteome</keyword>
<evidence type="ECO:0000313" key="2">
    <source>
        <dbReference type="EMBL" id="KAF1951157.1"/>
    </source>
</evidence>
<dbReference type="AlphaFoldDB" id="A0A6A5TQE0"/>
<protein>
    <recommendedName>
        <fullName evidence="1">DUF1996 domain-containing protein</fullName>
    </recommendedName>
</protein>
<dbReference type="Pfam" id="PF09362">
    <property type="entry name" value="DUF1996"/>
    <property type="match status" value="1"/>
</dbReference>
<evidence type="ECO:0000313" key="3">
    <source>
        <dbReference type="Proteomes" id="UP000800035"/>
    </source>
</evidence>